<evidence type="ECO:0000256" key="2">
    <source>
        <dbReference type="ARBA" id="ARBA00023157"/>
    </source>
</evidence>
<dbReference type="PROSITE" id="PS51808">
    <property type="entry name" value="CHCH"/>
    <property type="match status" value="1"/>
</dbReference>
<dbReference type="OrthoDB" id="6224010at2759"/>
<dbReference type="EnsemblMetazoa" id="tetur36g01000.1">
    <property type="protein sequence ID" value="tetur36g01000.1"/>
    <property type="gene ID" value="tetur36g01000"/>
</dbReference>
<evidence type="ECO:0000313" key="6">
    <source>
        <dbReference type="Proteomes" id="UP000015104"/>
    </source>
</evidence>
<dbReference type="KEGG" id="tut:107369949"/>
<keyword evidence="3" id="KW-0496">Mitochondrion</keyword>
<dbReference type="Pfam" id="PF08583">
    <property type="entry name" value="Cmc1"/>
    <property type="match status" value="1"/>
</dbReference>
<dbReference type="GO" id="GO:0005739">
    <property type="term" value="C:mitochondrion"/>
    <property type="evidence" value="ECO:0007669"/>
    <property type="project" value="UniProtKB-SubCell"/>
</dbReference>
<protein>
    <recommendedName>
        <fullName evidence="3">COX assembly mitochondrial protein</fullName>
    </recommendedName>
</protein>
<proteinExistence type="inferred from homology"/>
<evidence type="ECO:0000256" key="1">
    <source>
        <dbReference type="ARBA" id="ARBA00007347"/>
    </source>
</evidence>
<dbReference type="EMBL" id="CAEY01001042">
    <property type="status" value="NOT_ANNOTATED_CDS"/>
    <property type="molecule type" value="Genomic_DNA"/>
</dbReference>
<dbReference type="InterPro" id="IPR013892">
    <property type="entry name" value="Cyt_c_biogenesis_Cmc1-like"/>
</dbReference>
<gene>
    <name evidence="5" type="primary">107369949</name>
</gene>
<dbReference type="OMA" id="CCQETGF"/>
<feature type="region of interest" description="Disordered" evidence="4">
    <location>
        <begin position="102"/>
        <end position="121"/>
    </location>
</feature>
<keyword evidence="6" id="KW-1185">Reference proteome</keyword>
<dbReference type="STRING" id="32264.T1L3T0"/>
<name>T1L3T0_TETUR</name>
<accession>T1L3T0</accession>
<dbReference type="HOGENOM" id="CLU_142621_1_1_1"/>
<dbReference type="eggNOG" id="KOG4624">
    <property type="taxonomic scope" value="Eukaryota"/>
</dbReference>
<sequence>MYTLERIPIAKSMPKGDPDDLSLRKIERNVLIPELMREVASKNQCKDVTKDFFDCAKDNGILIAPKCIDKRDKLTDCMTYWLNNKEFKEEITAKYLKDRSEYRKTGISNRPSKRMHSGTHN</sequence>
<reference evidence="6" key="1">
    <citation type="submission" date="2011-08" db="EMBL/GenBank/DDBJ databases">
        <authorList>
            <person name="Rombauts S."/>
        </authorList>
    </citation>
    <scope>NUCLEOTIDE SEQUENCE</scope>
    <source>
        <strain evidence="6">London</strain>
    </source>
</reference>
<dbReference type="Proteomes" id="UP000015104">
    <property type="component" value="Unassembled WGS sequence"/>
</dbReference>
<dbReference type="AlphaFoldDB" id="T1L3T0"/>
<comment type="subcellular location">
    <subcellularLocation>
        <location evidence="3">Mitochondrion</location>
    </subcellularLocation>
</comment>
<evidence type="ECO:0000256" key="4">
    <source>
        <dbReference type="SAM" id="MobiDB-lite"/>
    </source>
</evidence>
<comment type="similarity">
    <text evidence="1 3">Belongs to the CMC family.</text>
</comment>
<keyword evidence="2" id="KW-1015">Disulfide bond</keyword>
<reference evidence="5" key="2">
    <citation type="submission" date="2015-06" db="UniProtKB">
        <authorList>
            <consortium name="EnsemblMetazoa"/>
        </authorList>
    </citation>
    <scope>IDENTIFICATION</scope>
</reference>
<organism evidence="5 6">
    <name type="scientific">Tetranychus urticae</name>
    <name type="common">Two-spotted spider mite</name>
    <dbReference type="NCBI Taxonomy" id="32264"/>
    <lineage>
        <taxon>Eukaryota</taxon>
        <taxon>Metazoa</taxon>
        <taxon>Ecdysozoa</taxon>
        <taxon>Arthropoda</taxon>
        <taxon>Chelicerata</taxon>
        <taxon>Arachnida</taxon>
        <taxon>Acari</taxon>
        <taxon>Acariformes</taxon>
        <taxon>Trombidiformes</taxon>
        <taxon>Prostigmata</taxon>
        <taxon>Eleutherengona</taxon>
        <taxon>Raphignathae</taxon>
        <taxon>Tetranychoidea</taxon>
        <taxon>Tetranychidae</taxon>
        <taxon>Tetranychus</taxon>
    </lineage>
</organism>
<feature type="compositionally biased region" description="Basic residues" evidence="4">
    <location>
        <begin position="111"/>
        <end position="121"/>
    </location>
</feature>
<evidence type="ECO:0000313" key="5">
    <source>
        <dbReference type="EnsemblMetazoa" id="tetur36g01000.1"/>
    </source>
</evidence>
<evidence type="ECO:0000256" key="3">
    <source>
        <dbReference type="RuleBase" id="RU364104"/>
    </source>
</evidence>